<dbReference type="Gene3D" id="3.40.430.10">
    <property type="entry name" value="Dihydrofolate Reductase, subunit A"/>
    <property type="match status" value="1"/>
</dbReference>
<dbReference type="EMBL" id="CP081295">
    <property type="protein sequence ID" value="QZD89117.1"/>
    <property type="molecule type" value="Genomic_DNA"/>
</dbReference>
<name>A0ABX8ZJI4_9SPHN</name>
<evidence type="ECO:0000313" key="2">
    <source>
        <dbReference type="EMBL" id="QZD89117.1"/>
    </source>
</evidence>
<dbReference type="SUPFAM" id="SSF53597">
    <property type="entry name" value="Dihydrofolate reductase-like"/>
    <property type="match status" value="1"/>
</dbReference>
<dbReference type="InterPro" id="IPR002734">
    <property type="entry name" value="RibDG_C"/>
</dbReference>
<dbReference type="Pfam" id="PF01872">
    <property type="entry name" value="RibD_C"/>
    <property type="match status" value="1"/>
</dbReference>
<evidence type="ECO:0000259" key="1">
    <source>
        <dbReference type="Pfam" id="PF01872"/>
    </source>
</evidence>
<reference evidence="2 3" key="1">
    <citation type="submission" date="2021-08" db="EMBL/GenBank/DDBJ databases">
        <title>Comparative Genomics Analysis of the Genus Qipengyuania Reveals Extensive Genetic Diversity and Metabolic Versatility, Including the Description of Fifteen Novel Species.</title>
        <authorList>
            <person name="Liu Y."/>
        </authorList>
    </citation>
    <scope>NUCLEOTIDE SEQUENCE [LARGE SCALE GENOMIC DNA]</scope>
    <source>
        <strain evidence="2 3">1NDH13</strain>
    </source>
</reference>
<proteinExistence type="predicted"/>
<organism evidence="2 3">
    <name type="scientific">Qipengyuania aurantiaca</name>
    <dbReference type="NCBI Taxonomy" id="2867233"/>
    <lineage>
        <taxon>Bacteria</taxon>
        <taxon>Pseudomonadati</taxon>
        <taxon>Pseudomonadota</taxon>
        <taxon>Alphaproteobacteria</taxon>
        <taxon>Sphingomonadales</taxon>
        <taxon>Erythrobacteraceae</taxon>
        <taxon>Qipengyuania</taxon>
    </lineage>
</organism>
<keyword evidence="3" id="KW-1185">Reference proteome</keyword>
<protein>
    <submittedName>
        <fullName evidence="2">Dihydrofolate reductase family protein</fullName>
    </submittedName>
</protein>
<dbReference type="Proteomes" id="UP000824281">
    <property type="component" value="Chromosome"/>
</dbReference>
<accession>A0ABX8ZJI4</accession>
<sequence length="224" mass="24426">MARKITGGMFLSLDGVMQAPGGPGEDPMGGFDEAGWVFKLWDEGVEPALGKLFGGDYDLLLGRRTYDIFAAYWPYAEGDNKPMSEAFTKAAKFVLTSGDQELPWENSHRLSSVDDVARVKESEGPDLVIQGSSTLYPALLSAGLIDELVLMTYPLTLGRGKRMFGEGTPVGKLEMTDHWVTDKGTIVAAYKPGGALPPYPPEAPIPILSERELARRKKIEDGTW</sequence>
<dbReference type="InterPro" id="IPR024072">
    <property type="entry name" value="DHFR-like_dom_sf"/>
</dbReference>
<gene>
    <name evidence="2" type="ORF">K3148_09740</name>
</gene>
<dbReference type="RefSeq" id="WP_221424620.1">
    <property type="nucleotide sequence ID" value="NZ_CP081295.1"/>
</dbReference>
<evidence type="ECO:0000313" key="3">
    <source>
        <dbReference type="Proteomes" id="UP000824281"/>
    </source>
</evidence>
<feature type="domain" description="Bacterial bifunctional deaminase-reductase C-terminal" evidence="1">
    <location>
        <begin position="4"/>
        <end position="186"/>
    </location>
</feature>